<evidence type="ECO:0000313" key="1">
    <source>
        <dbReference type="EMBL" id="NMH95739.1"/>
    </source>
</evidence>
<gene>
    <name evidence="1" type="ORF">HF526_00130</name>
</gene>
<dbReference type="RefSeq" id="WP_169379122.1">
    <property type="nucleotide sequence ID" value="NZ_JAAXLA010000001.1"/>
</dbReference>
<evidence type="ECO:0000313" key="2">
    <source>
        <dbReference type="Proteomes" id="UP000820669"/>
    </source>
</evidence>
<proteinExistence type="predicted"/>
<dbReference type="Proteomes" id="UP000820669">
    <property type="component" value="Unassembled WGS sequence"/>
</dbReference>
<comment type="caution">
    <text evidence="1">The sequence shown here is derived from an EMBL/GenBank/DDBJ whole genome shotgun (WGS) entry which is preliminary data.</text>
</comment>
<accession>A0ABX1S2F3</accession>
<reference evidence="1 2" key="1">
    <citation type="submission" date="2020-04" db="EMBL/GenBank/DDBJ databases">
        <authorList>
            <person name="Klaysubun C."/>
            <person name="Duangmal K."/>
            <person name="Lipun K."/>
        </authorList>
    </citation>
    <scope>NUCLEOTIDE SEQUENCE [LARGE SCALE GENOMIC DNA]</scope>
    <source>
        <strain evidence="1 2">K10HN5</strain>
    </source>
</reference>
<sequence length="252" mass="24997">MRDEPATPGRNVPQPPICCCCPAIDHVVLYRARPVGEDSPGTIAGDRSPMVSLPYNGLRRLLGATMIIAGVLGASACGSPADAAVALPAQVSPAPSPTPAPGASGVDVSRLVITAADIPLPGLTRQSVQAVTQGPLTGATALFGTADGTKQVGETIVVLPDAAAARTAVQGAVSSTQSQRPGSTTSTVPVGDQGVVITGYQQNGTASTLLLFSQGVASVAMDFRSPATDPVPADVATAAGGKQAARLASKLG</sequence>
<protein>
    <submittedName>
        <fullName evidence="1">Uncharacterized protein</fullName>
    </submittedName>
</protein>
<dbReference type="EMBL" id="JAAXLA010000001">
    <property type="protein sequence ID" value="NMH95739.1"/>
    <property type="molecule type" value="Genomic_DNA"/>
</dbReference>
<keyword evidence="2" id="KW-1185">Reference proteome</keyword>
<name>A0ABX1S2F3_9PSEU</name>
<organism evidence="1 2">
    <name type="scientific">Pseudonocardia acidicola</name>
    <dbReference type="NCBI Taxonomy" id="2724939"/>
    <lineage>
        <taxon>Bacteria</taxon>
        <taxon>Bacillati</taxon>
        <taxon>Actinomycetota</taxon>
        <taxon>Actinomycetes</taxon>
        <taxon>Pseudonocardiales</taxon>
        <taxon>Pseudonocardiaceae</taxon>
        <taxon>Pseudonocardia</taxon>
    </lineage>
</organism>